<sequence length="66" mass="7735">MLFLYTFSNIYRLVVQFDSVPRQRLNCKGFYPIIKNVISKFGAAFLISGFCKIFLQNPLIHEEVFV</sequence>
<protein>
    <submittedName>
        <fullName evidence="1">Uncharacterized protein</fullName>
    </submittedName>
</protein>
<organism evidence="1 2">
    <name type="scientific">Paenibacillus terrae</name>
    <dbReference type="NCBI Taxonomy" id="159743"/>
    <lineage>
        <taxon>Bacteria</taxon>
        <taxon>Bacillati</taxon>
        <taxon>Bacillota</taxon>
        <taxon>Bacilli</taxon>
        <taxon>Bacillales</taxon>
        <taxon>Paenibacillaceae</taxon>
        <taxon>Paenibacillus</taxon>
    </lineage>
</organism>
<comment type="caution">
    <text evidence="1">The sequence shown here is derived from an EMBL/GenBank/DDBJ whole genome shotgun (WGS) entry which is preliminary data.</text>
</comment>
<dbReference type="AlphaFoldDB" id="A0A4U2Q827"/>
<gene>
    <name evidence="1" type="ORF">C1I60_01800</name>
</gene>
<proteinExistence type="predicted"/>
<dbReference type="Proteomes" id="UP000308114">
    <property type="component" value="Unassembled WGS sequence"/>
</dbReference>
<evidence type="ECO:0000313" key="1">
    <source>
        <dbReference type="EMBL" id="TKH46344.1"/>
    </source>
</evidence>
<accession>A0A4U2Q827</accession>
<dbReference type="EMBL" id="PNXQ01000002">
    <property type="protein sequence ID" value="TKH46344.1"/>
    <property type="molecule type" value="Genomic_DNA"/>
</dbReference>
<reference evidence="1 2" key="1">
    <citation type="submission" date="2018-01" db="EMBL/GenBank/DDBJ databases">
        <title>Bacillales members from the olive rhizosphere are effective biological control agents against Verticillium dahliae.</title>
        <authorList>
            <person name="Gomez-Lama C."/>
            <person name="Legarda G."/>
            <person name="Ruano-Rosa D."/>
            <person name="Pizarro-Tobias P."/>
            <person name="Valverde-Corredor A."/>
            <person name="Niqui J.L."/>
            <person name="Trivino J.C."/>
            <person name="Roca A."/>
            <person name="Mercado-Blanco J."/>
        </authorList>
    </citation>
    <scope>NUCLEOTIDE SEQUENCE [LARGE SCALE GENOMIC DNA]</scope>
    <source>
        <strain evidence="1 2">PIC167</strain>
    </source>
</reference>
<name>A0A4U2Q827_9BACL</name>
<evidence type="ECO:0000313" key="2">
    <source>
        <dbReference type="Proteomes" id="UP000308114"/>
    </source>
</evidence>